<keyword evidence="7 8" id="KW-0472">Membrane</keyword>
<evidence type="ECO:0000259" key="9">
    <source>
        <dbReference type="Pfam" id="PF00482"/>
    </source>
</evidence>
<evidence type="ECO:0000256" key="4">
    <source>
        <dbReference type="ARBA" id="ARBA00022519"/>
    </source>
</evidence>
<sequence>MTTYPGLGVAAGRPSGQKMFAYQSVDHSGRRTRGTIAAPNTNAAIQLLRQQGIVPLSVTEAGTGLNRDVRIPGLTGRITQRDLAVFARQFATMTASGMSLLRSLAVLEDQTAKPALRRAIAEVRIDVEGGVALSAAMERQPKAFPVLLVAMVRAGETGGFLDAALERIAANFEKDDALRGKIKGALTYPVVVLLFAILMIAAVLIFIVPVFERMFAQLGGKLPVPTQIIVNVSHTLVWSAPLTLGVLVVGTVIIRRELRRRPSLQLTFDRAKMRMPVFGGLFTKIAISRFSRNLGTLLGAGVPVLQALNVVGATTGSAVVSAAMSDLQDAVRDGQPMSSRLSQHAIFPRMVAQMVEVGEESGQISQMLDKVADFYDREVDSTAESLTASIEPIMVLLMGVIVGAMIICLYLPMFTIYQNIQGAQ</sequence>
<evidence type="ECO:0000313" key="10">
    <source>
        <dbReference type="EMBL" id="SHN20893.1"/>
    </source>
</evidence>
<dbReference type="RefSeq" id="WP_084741037.1">
    <property type="nucleotide sequence ID" value="NZ_FRCS01000003.1"/>
</dbReference>
<feature type="domain" description="Type II secretion system protein GspF" evidence="9">
    <location>
        <begin position="290"/>
        <end position="412"/>
    </location>
</feature>
<comment type="subcellular location">
    <subcellularLocation>
        <location evidence="1">Cell inner membrane</location>
        <topology evidence="1">Multi-pass membrane protein</topology>
    </subcellularLocation>
</comment>
<dbReference type="PANTHER" id="PTHR30012:SF0">
    <property type="entry name" value="TYPE II SECRETION SYSTEM PROTEIN F-RELATED"/>
    <property type="match status" value="1"/>
</dbReference>
<keyword evidence="11" id="KW-1185">Reference proteome</keyword>
<keyword evidence="3" id="KW-1003">Cell membrane</keyword>
<reference evidence="10 11" key="1">
    <citation type="submission" date="2016-11" db="EMBL/GenBank/DDBJ databases">
        <authorList>
            <person name="Jaros S."/>
            <person name="Januszkiewicz K."/>
            <person name="Wedrychowicz H."/>
        </authorList>
    </citation>
    <scope>NUCLEOTIDE SEQUENCE [LARGE SCALE GENOMIC DNA]</scope>
    <source>
        <strain evidence="10 11">DSM 46144</strain>
    </source>
</reference>
<feature type="domain" description="Type II secretion system protein GspF" evidence="9">
    <location>
        <begin position="86"/>
        <end position="209"/>
    </location>
</feature>
<evidence type="ECO:0000313" key="11">
    <source>
        <dbReference type="Proteomes" id="UP000184440"/>
    </source>
</evidence>
<dbReference type="OrthoDB" id="9805682at2"/>
<dbReference type="Gene3D" id="1.20.81.30">
    <property type="entry name" value="Type II secretion system (T2SS), domain F"/>
    <property type="match status" value="2"/>
</dbReference>
<keyword evidence="4" id="KW-0997">Cell inner membrane</keyword>
<dbReference type="InterPro" id="IPR018076">
    <property type="entry name" value="T2SS_GspF_dom"/>
</dbReference>
<keyword evidence="6 8" id="KW-1133">Transmembrane helix</keyword>
<organism evidence="10 11">
    <name type="scientific">Cryptosporangium aurantiacum</name>
    <dbReference type="NCBI Taxonomy" id="134849"/>
    <lineage>
        <taxon>Bacteria</taxon>
        <taxon>Bacillati</taxon>
        <taxon>Actinomycetota</taxon>
        <taxon>Actinomycetes</taxon>
        <taxon>Cryptosporangiales</taxon>
        <taxon>Cryptosporangiaceae</taxon>
        <taxon>Cryptosporangium</taxon>
    </lineage>
</organism>
<evidence type="ECO:0000256" key="2">
    <source>
        <dbReference type="ARBA" id="ARBA00005745"/>
    </source>
</evidence>
<keyword evidence="5 8" id="KW-0812">Transmembrane</keyword>
<proteinExistence type="inferred from homology"/>
<comment type="similarity">
    <text evidence="2">Belongs to the GSP F family.</text>
</comment>
<dbReference type="Pfam" id="PF00482">
    <property type="entry name" value="T2SSF"/>
    <property type="match status" value="2"/>
</dbReference>
<feature type="transmembrane region" description="Helical" evidence="8">
    <location>
        <begin position="228"/>
        <end position="254"/>
    </location>
</feature>
<dbReference type="PRINTS" id="PR00812">
    <property type="entry name" value="BCTERIALGSPF"/>
</dbReference>
<evidence type="ECO:0000256" key="1">
    <source>
        <dbReference type="ARBA" id="ARBA00004429"/>
    </source>
</evidence>
<dbReference type="InterPro" id="IPR003004">
    <property type="entry name" value="GspF/PilC"/>
</dbReference>
<evidence type="ECO:0000256" key="6">
    <source>
        <dbReference type="ARBA" id="ARBA00022989"/>
    </source>
</evidence>
<dbReference type="Proteomes" id="UP000184440">
    <property type="component" value="Unassembled WGS sequence"/>
</dbReference>
<dbReference type="GO" id="GO:0005886">
    <property type="term" value="C:plasma membrane"/>
    <property type="evidence" value="ECO:0007669"/>
    <property type="project" value="UniProtKB-SubCell"/>
</dbReference>
<name>A0A1M7PU39_9ACTN</name>
<evidence type="ECO:0000256" key="5">
    <source>
        <dbReference type="ARBA" id="ARBA00022692"/>
    </source>
</evidence>
<dbReference type="EMBL" id="FRCS01000003">
    <property type="protein sequence ID" value="SHN20893.1"/>
    <property type="molecule type" value="Genomic_DNA"/>
</dbReference>
<protein>
    <submittedName>
        <fullName evidence="10">Type IV pilus assembly protein PilC</fullName>
    </submittedName>
</protein>
<dbReference type="PANTHER" id="PTHR30012">
    <property type="entry name" value="GENERAL SECRETION PATHWAY PROTEIN"/>
    <property type="match status" value="1"/>
</dbReference>
<feature type="transmembrane region" description="Helical" evidence="8">
    <location>
        <begin position="186"/>
        <end position="208"/>
    </location>
</feature>
<dbReference type="InterPro" id="IPR042094">
    <property type="entry name" value="T2SS_GspF_sf"/>
</dbReference>
<gene>
    <name evidence="10" type="ORF">SAMN05443668_103680</name>
</gene>
<dbReference type="AlphaFoldDB" id="A0A1M7PU39"/>
<evidence type="ECO:0000256" key="8">
    <source>
        <dbReference type="SAM" id="Phobius"/>
    </source>
</evidence>
<accession>A0A1M7PU39</accession>
<evidence type="ECO:0000256" key="7">
    <source>
        <dbReference type="ARBA" id="ARBA00023136"/>
    </source>
</evidence>
<dbReference type="STRING" id="134849.SAMN05443668_103680"/>
<feature type="transmembrane region" description="Helical" evidence="8">
    <location>
        <begin position="395"/>
        <end position="417"/>
    </location>
</feature>
<dbReference type="FunFam" id="1.20.81.30:FF:000001">
    <property type="entry name" value="Type II secretion system protein F"/>
    <property type="match status" value="2"/>
</dbReference>
<evidence type="ECO:0000256" key="3">
    <source>
        <dbReference type="ARBA" id="ARBA00022475"/>
    </source>
</evidence>